<dbReference type="AlphaFoldDB" id="A0A6N2VU28"/>
<dbReference type="InterPro" id="IPR045070">
    <property type="entry name" value="MATE_MepA-like"/>
</dbReference>
<protein>
    <recommendedName>
        <fullName evidence="3">Multidrug export protein MepA</fullName>
    </recommendedName>
</protein>
<dbReference type="GO" id="GO:0005886">
    <property type="term" value="C:plasma membrane"/>
    <property type="evidence" value="ECO:0007669"/>
    <property type="project" value="UniProtKB-SubCell"/>
</dbReference>
<feature type="transmembrane region" description="Helical" evidence="10">
    <location>
        <begin position="444"/>
        <end position="461"/>
    </location>
</feature>
<sequence length="466" mass="50763">MGKSVPLHPKIEEIGIMTGQKAPTALGTEKIGKLLMQYAVPAIIAMTASSLYNMVDSIFIGHGVGTMAISGLALTFPLMNLAAAFGSLVGVGASTLVSVKLGQKDYDTAQRILGNVLVLNIVLGLAFTVVTMIFLDPILYFFGGSDETVKYAREYMQIILLGNVVTHLYLGLNAVLRSSGHPQKAMYATIATVAINTILDPLFIYGFGWGIRGAAIATIIAQVISLLWQFKIFSSKDELLHFHRGIFRLRRKIVMDSLAIGMSPFLMNLAACFIVIVINQGLKRYGGDLSIGAFGIVNRLVFIFVMIVMGLNQGMQPIAGYNFGAQQYARVSRVLKLTIIFATVVTTSGFLMGMIIPDLVVSIFTSDEELIAISARGLRIVVMFFPIIGFQMVTSNFFQSIGMASKAIFLSLTRQMLFLLPALIILPRFFGVAGVWYSMPVSDLLASLVAMVMLVSQFRKFKRGEG</sequence>
<keyword evidence="4" id="KW-0813">Transport</keyword>
<evidence type="ECO:0000256" key="6">
    <source>
        <dbReference type="ARBA" id="ARBA00022692"/>
    </source>
</evidence>
<feature type="transmembrane region" description="Helical" evidence="10">
    <location>
        <begin position="187"/>
        <end position="208"/>
    </location>
</feature>
<keyword evidence="9" id="KW-0046">Antibiotic resistance</keyword>
<dbReference type="NCBIfam" id="TIGR00797">
    <property type="entry name" value="matE"/>
    <property type="match status" value="1"/>
</dbReference>
<keyword evidence="6 10" id="KW-0812">Transmembrane</keyword>
<feature type="transmembrane region" description="Helical" evidence="10">
    <location>
        <begin position="290"/>
        <end position="313"/>
    </location>
</feature>
<feature type="transmembrane region" description="Helical" evidence="10">
    <location>
        <begin position="112"/>
        <end position="135"/>
    </location>
</feature>
<evidence type="ECO:0000256" key="4">
    <source>
        <dbReference type="ARBA" id="ARBA00022448"/>
    </source>
</evidence>
<dbReference type="CDD" id="cd13143">
    <property type="entry name" value="MATE_MepA_like"/>
    <property type="match status" value="1"/>
</dbReference>
<evidence type="ECO:0000256" key="9">
    <source>
        <dbReference type="ARBA" id="ARBA00023251"/>
    </source>
</evidence>
<evidence type="ECO:0000256" key="7">
    <source>
        <dbReference type="ARBA" id="ARBA00022989"/>
    </source>
</evidence>
<feature type="transmembrane region" description="Helical" evidence="10">
    <location>
        <begin position="214"/>
        <end position="233"/>
    </location>
</feature>
<organism evidence="11">
    <name type="scientific">Bacteroides intestinalis</name>
    <dbReference type="NCBI Taxonomy" id="329854"/>
    <lineage>
        <taxon>Bacteria</taxon>
        <taxon>Pseudomonadati</taxon>
        <taxon>Bacteroidota</taxon>
        <taxon>Bacteroidia</taxon>
        <taxon>Bacteroidales</taxon>
        <taxon>Bacteroidaceae</taxon>
        <taxon>Bacteroides</taxon>
    </lineage>
</organism>
<gene>
    <name evidence="11" type="primary">mepA_7</name>
    <name evidence="11" type="ORF">BILFYP9_02783</name>
</gene>
<evidence type="ECO:0000256" key="10">
    <source>
        <dbReference type="SAM" id="Phobius"/>
    </source>
</evidence>
<keyword evidence="8 10" id="KW-0472">Membrane</keyword>
<name>A0A6N2VU28_9BACE</name>
<dbReference type="GO" id="GO:0042910">
    <property type="term" value="F:xenobiotic transmembrane transporter activity"/>
    <property type="evidence" value="ECO:0007669"/>
    <property type="project" value="InterPro"/>
</dbReference>
<keyword evidence="5" id="KW-1003">Cell membrane</keyword>
<evidence type="ECO:0000313" key="11">
    <source>
        <dbReference type="EMBL" id="VYT32292.1"/>
    </source>
</evidence>
<feature type="transmembrane region" description="Helical" evidence="10">
    <location>
        <begin position="253"/>
        <end position="278"/>
    </location>
</feature>
<dbReference type="GO" id="GO:0015297">
    <property type="term" value="F:antiporter activity"/>
    <property type="evidence" value="ECO:0007669"/>
    <property type="project" value="InterPro"/>
</dbReference>
<dbReference type="PANTHER" id="PTHR43823:SF3">
    <property type="entry name" value="MULTIDRUG EXPORT PROTEIN MEPA"/>
    <property type="match status" value="1"/>
</dbReference>
<feature type="transmembrane region" description="Helical" evidence="10">
    <location>
        <begin position="377"/>
        <end position="398"/>
    </location>
</feature>
<keyword evidence="7 10" id="KW-1133">Transmembrane helix</keyword>
<reference evidence="11" key="1">
    <citation type="submission" date="2019-11" db="EMBL/GenBank/DDBJ databases">
        <authorList>
            <person name="Feng L."/>
        </authorList>
    </citation>
    <scope>NUCLEOTIDE SEQUENCE</scope>
    <source>
        <strain evidence="11">BintestinalisLFYP9</strain>
    </source>
</reference>
<accession>A0A6N2VU28</accession>
<dbReference type="InterPro" id="IPR051327">
    <property type="entry name" value="MATE_MepA_subfamily"/>
</dbReference>
<comment type="subcellular location">
    <subcellularLocation>
        <location evidence="1">Cell membrane</location>
        <topology evidence="1">Multi-pass membrane protein</topology>
    </subcellularLocation>
</comment>
<evidence type="ECO:0000256" key="2">
    <source>
        <dbReference type="ARBA" id="ARBA00008417"/>
    </source>
</evidence>
<dbReference type="PIRSF" id="PIRSF006603">
    <property type="entry name" value="DinF"/>
    <property type="match status" value="1"/>
</dbReference>
<evidence type="ECO:0000256" key="1">
    <source>
        <dbReference type="ARBA" id="ARBA00004651"/>
    </source>
</evidence>
<evidence type="ECO:0000256" key="3">
    <source>
        <dbReference type="ARBA" id="ARBA00022106"/>
    </source>
</evidence>
<dbReference type="PANTHER" id="PTHR43823">
    <property type="entry name" value="SPORULATION PROTEIN YKVU"/>
    <property type="match status" value="1"/>
</dbReference>
<feature type="transmembrane region" description="Helical" evidence="10">
    <location>
        <begin position="334"/>
        <end position="357"/>
    </location>
</feature>
<feature type="transmembrane region" description="Helical" evidence="10">
    <location>
        <begin position="35"/>
        <end position="55"/>
    </location>
</feature>
<feature type="transmembrane region" description="Helical" evidence="10">
    <location>
        <begin position="155"/>
        <end position="175"/>
    </location>
</feature>
<feature type="transmembrane region" description="Helical" evidence="10">
    <location>
        <begin position="418"/>
        <end position="438"/>
    </location>
</feature>
<dbReference type="InterPro" id="IPR048279">
    <property type="entry name" value="MdtK-like"/>
</dbReference>
<dbReference type="GO" id="GO:0046677">
    <property type="term" value="P:response to antibiotic"/>
    <property type="evidence" value="ECO:0007669"/>
    <property type="project" value="UniProtKB-KW"/>
</dbReference>
<dbReference type="InterPro" id="IPR002528">
    <property type="entry name" value="MATE_fam"/>
</dbReference>
<proteinExistence type="inferred from homology"/>
<dbReference type="EMBL" id="CACRSU010000029">
    <property type="protein sequence ID" value="VYT32292.1"/>
    <property type="molecule type" value="Genomic_DNA"/>
</dbReference>
<feature type="transmembrane region" description="Helical" evidence="10">
    <location>
        <begin position="67"/>
        <end position="91"/>
    </location>
</feature>
<dbReference type="Pfam" id="PF01554">
    <property type="entry name" value="MatE"/>
    <property type="match status" value="2"/>
</dbReference>
<comment type="similarity">
    <text evidence="2">Belongs to the multi antimicrobial extrusion (MATE) (TC 2.A.66.1) family. MepA subfamily.</text>
</comment>
<evidence type="ECO:0000256" key="8">
    <source>
        <dbReference type="ARBA" id="ARBA00023136"/>
    </source>
</evidence>
<evidence type="ECO:0000256" key="5">
    <source>
        <dbReference type="ARBA" id="ARBA00022475"/>
    </source>
</evidence>